<protein>
    <submittedName>
        <fullName evidence="3">C-type lectin domain-containing protein</fullName>
    </submittedName>
</protein>
<keyword evidence="2" id="KW-1185">Reference proteome</keyword>
<feature type="domain" description="C-type lectin" evidence="1">
    <location>
        <begin position="106"/>
        <end position="224"/>
    </location>
</feature>
<dbReference type="SMART" id="SM00034">
    <property type="entry name" value="CLECT"/>
    <property type="match status" value="1"/>
</dbReference>
<evidence type="ECO:0000313" key="3">
    <source>
        <dbReference type="WBParaSite" id="PDA_v2.g5781.t1"/>
    </source>
</evidence>
<evidence type="ECO:0000259" key="1">
    <source>
        <dbReference type="PROSITE" id="PS50041"/>
    </source>
</evidence>
<dbReference type="InterPro" id="IPR016186">
    <property type="entry name" value="C-type_lectin-like/link_sf"/>
</dbReference>
<dbReference type="PROSITE" id="PS50041">
    <property type="entry name" value="C_TYPE_LECTIN_2"/>
    <property type="match status" value="2"/>
</dbReference>
<organism evidence="2 3">
    <name type="scientific">Panagrolaimus davidi</name>
    <dbReference type="NCBI Taxonomy" id="227884"/>
    <lineage>
        <taxon>Eukaryota</taxon>
        <taxon>Metazoa</taxon>
        <taxon>Ecdysozoa</taxon>
        <taxon>Nematoda</taxon>
        <taxon>Chromadorea</taxon>
        <taxon>Rhabditida</taxon>
        <taxon>Tylenchina</taxon>
        <taxon>Panagrolaimomorpha</taxon>
        <taxon>Panagrolaimoidea</taxon>
        <taxon>Panagrolaimidae</taxon>
        <taxon>Panagrolaimus</taxon>
    </lineage>
</organism>
<dbReference type="InterPro" id="IPR001304">
    <property type="entry name" value="C-type_lectin-like"/>
</dbReference>
<accession>A0A914R2W9</accession>
<dbReference type="Pfam" id="PF00059">
    <property type="entry name" value="Lectin_C"/>
    <property type="match status" value="2"/>
</dbReference>
<dbReference type="AlphaFoldDB" id="A0A914R2W9"/>
<dbReference type="SUPFAM" id="SSF56436">
    <property type="entry name" value="C-type lectin-like"/>
    <property type="match status" value="2"/>
</dbReference>
<dbReference type="Proteomes" id="UP000887578">
    <property type="component" value="Unplaced"/>
</dbReference>
<dbReference type="CDD" id="cd00037">
    <property type="entry name" value="CLECT"/>
    <property type="match status" value="1"/>
</dbReference>
<evidence type="ECO:0000313" key="2">
    <source>
        <dbReference type="Proteomes" id="UP000887578"/>
    </source>
</evidence>
<dbReference type="InterPro" id="IPR050111">
    <property type="entry name" value="C-type_lectin/snaclec_domain"/>
</dbReference>
<dbReference type="Gene3D" id="3.10.100.10">
    <property type="entry name" value="Mannose-Binding Protein A, subunit A"/>
    <property type="match status" value="2"/>
</dbReference>
<proteinExistence type="predicted"/>
<dbReference type="WBParaSite" id="PDA_v2.g5781.t1">
    <property type="protein sequence ID" value="PDA_v2.g5781.t1"/>
    <property type="gene ID" value="PDA_v2.g5781"/>
</dbReference>
<feature type="domain" description="C-type lectin" evidence="1">
    <location>
        <begin position="1"/>
        <end position="82"/>
    </location>
</feature>
<dbReference type="PANTHER" id="PTHR22803">
    <property type="entry name" value="MANNOSE, PHOSPHOLIPASE, LECTIN RECEPTOR RELATED"/>
    <property type="match status" value="1"/>
</dbReference>
<reference evidence="3" key="1">
    <citation type="submission" date="2022-11" db="UniProtKB">
        <authorList>
            <consortium name="WormBaseParasite"/>
        </authorList>
    </citation>
    <scope>IDENTIFICATION</scope>
</reference>
<dbReference type="InterPro" id="IPR016187">
    <property type="entry name" value="CTDL_fold"/>
</dbReference>
<sequence>MLDNVFLSGEASTFFTDSASADFWIGANKLFIPGNWSWSDETPWDFDDFGKKDNISNCGAVQLQTGKWIPANCLDVRPFSCLVNEAASVPTSTAKPTTCQPSWIYYNGFCYKAFDNETWLNAQDRCKIDNANLTSIHTLEENLFIANLAYYNGVDGCDWTQQAWIGLFTEDENAHWNWTDGTPFDYENWMVGKPNPPQMNKSCGFILLASCGTFKIGDFDNAPCTTVLSRFVCKKLPN</sequence>
<name>A0A914R2W9_9BILA</name>